<dbReference type="EMBL" id="CP034951">
    <property type="protein sequence ID" value="QAA81284.1"/>
    <property type="molecule type" value="Genomic_DNA"/>
</dbReference>
<evidence type="ECO:0000313" key="5">
    <source>
        <dbReference type="Proteomes" id="UP000285517"/>
    </source>
</evidence>
<evidence type="ECO:0000256" key="1">
    <source>
        <dbReference type="ARBA" id="ARBA00006464"/>
    </source>
</evidence>
<dbReference type="OrthoDB" id="9808602at2"/>
<reference evidence="4 5" key="1">
    <citation type="submission" date="2019-01" db="EMBL/GenBank/DDBJ databases">
        <title>Complete genome sequencing of Aequorivita sp. H23M31.</title>
        <authorList>
            <person name="Bae J.-W."/>
        </authorList>
    </citation>
    <scope>NUCLEOTIDE SEQUENCE [LARGE SCALE GENOMIC DNA]</scope>
    <source>
        <strain evidence="4 5">H23M31</strain>
    </source>
</reference>
<organism evidence="4 5">
    <name type="scientific">Aequorivita ciconiae</name>
    <dbReference type="NCBI Taxonomy" id="2494375"/>
    <lineage>
        <taxon>Bacteria</taxon>
        <taxon>Pseudomonadati</taxon>
        <taxon>Bacteroidota</taxon>
        <taxon>Flavobacteriia</taxon>
        <taxon>Flavobacteriales</taxon>
        <taxon>Flavobacteriaceae</taxon>
        <taxon>Aequorivita</taxon>
    </lineage>
</organism>
<evidence type="ECO:0000256" key="2">
    <source>
        <dbReference type="SAM" id="Phobius"/>
    </source>
</evidence>
<dbReference type="RefSeq" id="WP_128249672.1">
    <property type="nucleotide sequence ID" value="NZ_CP034951.1"/>
</dbReference>
<dbReference type="Proteomes" id="UP000285517">
    <property type="component" value="Chromosome"/>
</dbReference>
<proteinExistence type="inferred from homology"/>
<protein>
    <submittedName>
        <fullName evidence="4">Sugar transferase</fullName>
    </submittedName>
</protein>
<feature type="domain" description="Bacterial sugar transferase" evidence="3">
    <location>
        <begin position="10"/>
        <end position="184"/>
    </location>
</feature>
<keyword evidence="2" id="KW-0812">Transmembrane</keyword>
<dbReference type="GO" id="GO:0016780">
    <property type="term" value="F:phosphotransferase activity, for other substituted phosphate groups"/>
    <property type="evidence" value="ECO:0007669"/>
    <property type="project" value="TreeGrafter"/>
</dbReference>
<evidence type="ECO:0000259" key="3">
    <source>
        <dbReference type="Pfam" id="PF02397"/>
    </source>
</evidence>
<dbReference type="PANTHER" id="PTHR30576">
    <property type="entry name" value="COLANIC BIOSYNTHESIS UDP-GLUCOSE LIPID CARRIER TRANSFERASE"/>
    <property type="match status" value="1"/>
</dbReference>
<keyword evidence="5" id="KW-1185">Reference proteome</keyword>
<gene>
    <name evidence="4" type="ORF">EI546_05880</name>
</gene>
<dbReference type="KEGG" id="aev:EI546_05880"/>
<comment type="similarity">
    <text evidence="1">Belongs to the bacterial sugar transferase family.</text>
</comment>
<feature type="transmembrane region" description="Helical" evidence="2">
    <location>
        <begin position="12"/>
        <end position="38"/>
    </location>
</feature>
<dbReference type="AlphaFoldDB" id="A0A410G1Z2"/>
<keyword evidence="4" id="KW-0808">Transferase</keyword>
<accession>A0A410G1Z2</accession>
<sequence>MRKLYLLFIKPFLDFVVALLVLIIFSPIIILLIIILAWDFKGSPFFFQARNGKGGKSFNVIKFKTMNDKKDDQGNLLPNADRLTSLGRLVRKSSLDELPQLVNVIRGEMSFIGPRPLPVRYFPYFDEIEKKRFLVRPGITGLAQVAGRNQLFWDKRLKLDVQYAENASLLFDLQILLKTVYKVISAKENEVNAASKMIDFDKYKKSLVNDSK</sequence>
<keyword evidence="2" id="KW-1133">Transmembrane helix</keyword>
<name>A0A410G1Z2_9FLAO</name>
<dbReference type="PANTHER" id="PTHR30576:SF8">
    <property type="entry name" value="UNDECAPRENYL-PHOSPHATE GALACTOSE PHOSPHOTRANSFERASE"/>
    <property type="match status" value="1"/>
</dbReference>
<keyword evidence="2" id="KW-0472">Membrane</keyword>
<dbReference type="Pfam" id="PF02397">
    <property type="entry name" value="Bac_transf"/>
    <property type="match status" value="1"/>
</dbReference>
<dbReference type="InterPro" id="IPR003362">
    <property type="entry name" value="Bact_transf"/>
</dbReference>
<evidence type="ECO:0000313" key="4">
    <source>
        <dbReference type="EMBL" id="QAA81284.1"/>
    </source>
</evidence>